<dbReference type="Pfam" id="PF00025">
    <property type="entry name" value="Arf"/>
    <property type="match status" value="3"/>
</dbReference>
<dbReference type="PANTHER" id="PTHR45684">
    <property type="entry name" value="RE74312P"/>
    <property type="match status" value="1"/>
</dbReference>
<evidence type="ECO:0000256" key="10">
    <source>
        <dbReference type="ARBA" id="ARBA00023134"/>
    </source>
</evidence>
<evidence type="ECO:0000256" key="3">
    <source>
        <dbReference type="ARBA" id="ARBA00007507"/>
    </source>
</evidence>
<keyword evidence="6" id="KW-0256">Endoplasmic reticulum</keyword>
<evidence type="ECO:0000256" key="8">
    <source>
        <dbReference type="ARBA" id="ARBA00022927"/>
    </source>
</evidence>
<evidence type="ECO:0000256" key="6">
    <source>
        <dbReference type="ARBA" id="ARBA00022824"/>
    </source>
</evidence>
<dbReference type="GO" id="GO:0006886">
    <property type="term" value="P:intracellular protein transport"/>
    <property type="evidence" value="ECO:0007669"/>
    <property type="project" value="InterPro"/>
</dbReference>
<dbReference type="AlphaFoldDB" id="A0AAW0LF53"/>
<feature type="transmembrane region" description="Helical" evidence="11">
    <location>
        <begin position="12"/>
        <end position="32"/>
    </location>
</feature>
<gene>
    <name evidence="12" type="primary">SAR1A_4</name>
    <name evidence="12" type="ORF">CFP56_001488</name>
</gene>
<keyword evidence="7" id="KW-0931">ER-Golgi transport</keyword>
<accession>A0AAW0LF53</accession>
<dbReference type="InterPro" id="IPR027417">
    <property type="entry name" value="P-loop_NTPase"/>
</dbReference>
<evidence type="ECO:0000313" key="12">
    <source>
        <dbReference type="EMBL" id="KAK7850119.1"/>
    </source>
</evidence>
<comment type="subcellular location">
    <subcellularLocation>
        <location evidence="1">Endoplasmic reticulum</location>
    </subcellularLocation>
    <subcellularLocation>
        <location evidence="2">Golgi apparatus</location>
    </subcellularLocation>
</comment>
<organism evidence="12 13">
    <name type="scientific">Quercus suber</name>
    <name type="common">Cork oak</name>
    <dbReference type="NCBI Taxonomy" id="58331"/>
    <lineage>
        <taxon>Eukaryota</taxon>
        <taxon>Viridiplantae</taxon>
        <taxon>Streptophyta</taxon>
        <taxon>Embryophyta</taxon>
        <taxon>Tracheophyta</taxon>
        <taxon>Spermatophyta</taxon>
        <taxon>Magnoliopsida</taxon>
        <taxon>eudicotyledons</taxon>
        <taxon>Gunneridae</taxon>
        <taxon>Pentapetalae</taxon>
        <taxon>rosids</taxon>
        <taxon>fabids</taxon>
        <taxon>Fagales</taxon>
        <taxon>Fagaceae</taxon>
        <taxon>Quercus</taxon>
    </lineage>
</organism>
<keyword evidence="13" id="KW-1185">Reference proteome</keyword>
<sequence>MISLVPSLPPHFQILSLCSLSPLLSLSLSLSLTTEKKKKKKKKSMKMVGLQNWAQPPQFISFKLLMSWYFNFSNEVWPFYLLNFLGLLSSYFLIIELCKFFSKIPKTASLLILVRDGIYKRTVILNLSDDNERDAVVYIVNADTRRNMEQFLEARGELHALLSDEEFAIVPLLILCMTEEPSSASENELCSLLGLSDKTTGKGRVNLSGNARPLEVFKVEPHNINQYLNAIEWLSQYELCSLLDLANVTTRKGLLELAKANARPLKRLVQHQPTQYPSSEMSIGKIKFNAFDLGGHQIARRVWKDYYAKLGVFNPSETNSKEANILFLGQDIDCKEAVIFSHSDEIQSIYRKRTNIMRSMFPSQYLTSWVSSIGKIKFNFFDLGEHGIAHRVWRDHCAKMDAVVYIVNADALLRWRFLKPREKRDAILREHFLGPKDELNALLSDEAFANVPFLIFGVTFARTRLHLERRLRSFLGLPNITTELTIANARPLKVFVAKELRKDQYLGGPPEHFLAKASCKDQYLDGFKWLSQYIK</sequence>
<keyword evidence="11" id="KW-1133">Transmembrane helix</keyword>
<evidence type="ECO:0000313" key="13">
    <source>
        <dbReference type="Proteomes" id="UP000237347"/>
    </source>
</evidence>
<name>A0AAW0LF53_QUESU</name>
<keyword evidence="11" id="KW-0472">Membrane</keyword>
<reference evidence="12 13" key="1">
    <citation type="journal article" date="2018" name="Sci. Data">
        <title>The draft genome sequence of cork oak.</title>
        <authorList>
            <person name="Ramos A.M."/>
            <person name="Usie A."/>
            <person name="Barbosa P."/>
            <person name="Barros P.M."/>
            <person name="Capote T."/>
            <person name="Chaves I."/>
            <person name="Simoes F."/>
            <person name="Abreu I."/>
            <person name="Carrasquinho I."/>
            <person name="Faro C."/>
            <person name="Guimaraes J.B."/>
            <person name="Mendonca D."/>
            <person name="Nobrega F."/>
            <person name="Rodrigues L."/>
            <person name="Saibo N.J.M."/>
            <person name="Varela M.C."/>
            <person name="Egas C."/>
            <person name="Matos J."/>
            <person name="Miguel C.M."/>
            <person name="Oliveira M.M."/>
            <person name="Ricardo C.P."/>
            <person name="Goncalves S."/>
        </authorList>
    </citation>
    <scope>NUCLEOTIDE SEQUENCE [LARGE SCALE GENOMIC DNA]</scope>
    <source>
        <strain evidence="13">cv. HL8</strain>
    </source>
</reference>
<keyword evidence="8" id="KW-0653">Protein transport</keyword>
<feature type="transmembrane region" description="Helical" evidence="11">
    <location>
        <begin position="76"/>
        <end position="94"/>
    </location>
</feature>
<keyword evidence="4" id="KW-0813">Transport</keyword>
<evidence type="ECO:0000256" key="7">
    <source>
        <dbReference type="ARBA" id="ARBA00022892"/>
    </source>
</evidence>
<keyword evidence="9" id="KW-0333">Golgi apparatus</keyword>
<dbReference type="InterPro" id="IPR006689">
    <property type="entry name" value="Small_GTPase_ARF/SAR"/>
</dbReference>
<dbReference type="SUPFAM" id="SSF52540">
    <property type="entry name" value="P-loop containing nucleoside triphosphate hydrolases"/>
    <property type="match status" value="1"/>
</dbReference>
<dbReference type="Proteomes" id="UP000237347">
    <property type="component" value="Unassembled WGS sequence"/>
</dbReference>
<dbReference type="GO" id="GO:0016192">
    <property type="term" value="P:vesicle-mediated transport"/>
    <property type="evidence" value="ECO:0007669"/>
    <property type="project" value="UniProtKB-KW"/>
</dbReference>
<dbReference type="SMART" id="SM00178">
    <property type="entry name" value="SAR"/>
    <property type="match status" value="2"/>
</dbReference>
<dbReference type="GO" id="GO:0005794">
    <property type="term" value="C:Golgi apparatus"/>
    <property type="evidence" value="ECO:0007669"/>
    <property type="project" value="UniProtKB-SubCell"/>
</dbReference>
<dbReference type="GO" id="GO:0005783">
    <property type="term" value="C:endoplasmic reticulum"/>
    <property type="evidence" value="ECO:0007669"/>
    <property type="project" value="UniProtKB-SubCell"/>
</dbReference>
<evidence type="ECO:0000256" key="9">
    <source>
        <dbReference type="ARBA" id="ARBA00023034"/>
    </source>
</evidence>
<keyword evidence="11" id="KW-0812">Transmembrane</keyword>
<evidence type="ECO:0000256" key="1">
    <source>
        <dbReference type="ARBA" id="ARBA00004240"/>
    </source>
</evidence>
<keyword evidence="5" id="KW-0547">Nucleotide-binding</keyword>
<proteinExistence type="inferred from homology"/>
<dbReference type="Gene3D" id="3.40.50.300">
    <property type="entry name" value="P-loop containing nucleotide triphosphate hydrolases"/>
    <property type="match status" value="3"/>
</dbReference>
<keyword evidence="10" id="KW-0342">GTP-binding</keyword>
<evidence type="ECO:0000256" key="2">
    <source>
        <dbReference type="ARBA" id="ARBA00004555"/>
    </source>
</evidence>
<dbReference type="GO" id="GO:0005525">
    <property type="term" value="F:GTP binding"/>
    <property type="evidence" value="ECO:0007669"/>
    <property type="project" value="UniProtKB-KW"/>
</dbReference>
<evidence type="ECO:0000256" key="5">
    <source>
        <dbReference type="ARBA" id="ARBA00022741"/>
    </source>
</evidence>
<dbReference type="EMBL" id="PKMF04000104">
    <property type="protein sequence ID" value="KAK7850119.1"/>
    <property type="molecule type" value="Genomic_DNA"/>
</dbReference>
<protein>
    <submittedName>
        <fullName evidence="12">Gtp-binding protein sar1a</fullName>
    </submittedName>
</protein>
<dbReference type="GO" id="GO:0003924">
    <property type="term" value="F:GTPase activity"/>
    <property type="evidence" value="ECO:0007669"/>
    <property type="project" value="InterPro"/>
</dbReference>
<comment type="caution">
    <text evidence="12">The sequence shown here is derived from an EMBL/GenBank/DDBJ whole genome shotgun (WGS) entry which is preliminary data.</text>
</comment>
<evidence type="ECO:0000256" key="4">
    <source>
        <dbReference type="ARBA" id="ARBA00022448"/>
    </source>
</evidence>
<dbReference type="PROSITE" id="PS51422">
    <property type="entry name" value="SAR1"/>
    <property type="match status" value="1"/>
</dbReference>
<comment type="similarity">
    <text evidence="3">Belongs to the small GTPase superfamily. SAR1 family.</text>
</comment>
<evidence type="ECO:0000256" key="11">
    <source>
        <dbReference type="SAM" id="Phobius"/>
    </source>
</evidence>
<dbReference type="InterPro" id="IPR006687">
    <property type="entry name" value="Small_GTPase_SAR1"/>
</dbReference>